<dbReference type="Proteomes" id="UP000264541">
    <property type="component" value="Unassembled WGS sequence"/>
</dbReference>
<dbReference type="InterPro" id="IPR008844">
    <property type="entry name" value="Spore_GerAC-like"/>
</dbReference>
<keyword evidence="7" id="KW-0449">Lipoprotein</keyword>
<dbReference type="NCBIfam" id="TIGR02887">
    <property type="entry name" value="spore_ger_x_C"/>
    <property type="match status" value="1"/>
</dbReference>
<evidence type="ECO:0000256" key="2">
    <source>
        <dbReference type="ARBA" id="ARBA00007886"/>
    </source>
</evidence>
<evidence type="ECO:0000256" key="3">
    <source>
        <dbReference type="ARBA" id="ARBA00022544"/>
    </source>
</evidence>
<reference evidence="10 11" key="1">
    <citation type="submission" date="2018-08" db="EMBL/GenBank/DDBJ databases">
        <title>Bacillus chawlae sp. nov., Bacillus glennii sp. nov., and Bacillus saganii sp. nov. Isolated from the Vehicle Assembly Building at Kennedy Space Center where the Viking Spacecraft were Assembled.</title>
        <authorList>
            <person name="Seuylemezian A."/>
            <person name="Vaishampayan P."/>
        </authorList>
    </citation>
    <scope>NUCLEOTIDE SEQUENCE [LARGE SCALE GENOMIC DNA]</scope>
    <source>
        <strain evidence="10 11">V47-23a</strain>
    </source>
</reference>
<organism evidence="10 11">
    <name type="scientific">Peribacillus saganii</name>
    <dbReference type="NCBI Taxonomy" id="2303992"/>
    <lineage>
        <taxon>Bacteria</taxon>
        <taxon>Bacillati</taxon>
        <taxon>Bacillota</taxon>
        <taxon>Bacilli</taxon>
        <taxon>Bacillales</taxon>
        <taxon>Bacillaceae</taxon>
        <taxon>Peribacillus</taxon>
    </lineage>
</organism>
<evidence type="ECO:0000256" key="4">
    <source>
        <dbReference type="ARBA" id="ARBA00022729"/>
    </source>
</evidence>
<gene>
    <name evidence="10" type="ORF">D0469_14195</name>
</gene>
<accession>A0A372LLY5</accession>
<evidence type="ECO:0000256" key="7">
    <source>
        <dbReference type="ARBA" id="ARBA00023288"/>
    </source>
</evidence>
<evidence type="ECO:0000259" key="8">
    <source>
        <dbReference type="Pfam" id="PF05504"/>
    </source>
</evidence>
<keyword evidence="11" id="KW-1185">Reference proteome</keyword>
<name>A0A372LLY5_9BACI</name>
<dbReference type="PROSITE" id="PS51257">
    <property type="entry name" value="PROKAR_LIPOPROTEIN"/>
    <property type="match status" value="1"/>
</dbReference>
<keyword evidence="5" id="KW-0472">Membrane</keyword>
<feature type="domain" description="Spore germination GerAC-like C-terminal" evidence="8">
    <location>
        <begin position="203"/>
        <end position="373"/>
    </location>
</feature>
<dbReference type="GO" id="GO:0016020">
    <property type="term" value="C:membrane"/>
    <property type="evidence" value="ECO:0007669"/>
    <property type="project" value="UniProtKB-SubCell"/>
</dbReference>
<evidence type="ECO:0000313" key="11">
    <source>
        <dbReference type="Proteomes" id="UP000264541"/>
    </source>
</evidence>
<dbReference type="Gene3D" id="3.30.300.210">
    <property type="entry name" value="Nutrient germinant receptor protein C, domain 3"/>
    <property type="match status" value="1"/>
</dbReference>
<dbReference type="InterPro" id="IPR038501">
    <property type="entry name" value="Spore_GerAC_C_sf"/>
</dbReference>
<keyword evidence="6" id="KW-0564">Palmitate</keyword>
<dbReference type="PANTHER" id="PTHR35789">
    <property type="entry name" value="SPORE GERMINATION PROTEIN B3"/>
    <property type="match status" value="1"/>
</dbReference>
<comment type="subcellular location">
    <subcellularLocation>
        <location evidence="1">Membrane</location>
        <topology evidence="1">Lipid-anchor</topology>
    </subcellularLocation>
</comment>
<dbReference type="RefSeq" id="WP_117327397.1">
    <property type="nucleotide sequence ID" value="NZ_QVTE01000040.1"/>
</dbReference>
<dbReference type="InterPro" id="IPR057336">
    <property type="entry name" value="GerAC_N"/>
</dbReference>
<feature type="domain" description="Spore germination protein N-terminal" evidence="9">
    <location>
        <begin position="24"/>
        <end position="192"/>
    </location>
</feature>
<dbReference type="Pfam" id="PF25198">
    <property type="entry name" value="Spore_GerAC_N"/>
    <property type="match status" value="1"/>
</dbReference>
<dbReference type="AlphaFoldDB" id="A0A372LLY5"/>
<comment type="caution">
    <text evidence="10">The sequence shown here is derived from an EMBL/GenBank/DDBJ whole genome shotgun (WGS) entry which is preliminary data.</text>
</comment>
<evidence type="ECO:0000256" key="1">
    <source>
        <dbReference type="ARBA" id="ARBA00004635"/>
    </source>
</evidence>
<evidence type="ECO:0000259" key="9">
    <source>
        <dbReference type="Pfam" id="PF25198"/>
    </source>
</evidence>
<keyword evidence="4" id="KW-0732">Signal</keyword>
<evidence type="ECO:0000256" key="6">
    <source>
        <dbReference type="ARBA" id="ARBA00023139"/>
    </source>
</evidence>
<proteinExistence type="inferred from homology"/>
<comment type="similarity">
    <text evidence="2">Belongs to the GerABKC lipoprotein family.</text>
</comment>
<protein>
    <submittedName>
        <fullName evidence="10">Ger(X)C family spore germination protein</fullName>
    </submittedName>
</protein>
<evidence type="ECO:0000313" key="10">
    <source>
        <dbReference type="EMBL" id="RFU67690.1"/>
    </source>
</evidence>
<sequence length="376" mass="42399">MQMGKIAKVIFVPILCCLIAGCTDMRILEDQGMIQAISYDMATKDKGSDIALIKVTAAIPLIQKDNLQKIIESTATSSKDARIEFSSQTDLELVNGQLRTVLFGKNIAKQGVINHFDTILRDPTIGLRSNIIIVNGNAAKMLAENYQEQEPTYEFLDRLIEKQVDENIIPDIDIFQFMRDVKDDGIDPVAPQFIQRKNHIDTDGVALFRGERYVTKIDASKGTLFSILNKKMINNGQLNFDWPASQQGDAEFAALDINNSRRHINVYSSPGSNQFTVDISIKVKGSITEYIGTKNLDNKKYRDGLGEKMAESLEKQTQELVIFTQKHSVDSIGIGKYVRNSISYNEWKNLDWRKVYPAIQVHCSAEVEIRDYGLIH</sequence>
<evidence type="ECO:0000256" key="5">
    <source>
        <dbReference type="ARBA" id="ARBA00023136"/>
    </source>
</evidence>
<dbReference type="InterPro" id="IPR046953">
    <property type="entry name" value="Spore_GerAC-like_C"/>
</dbReference>
<dbReference type="GO" id="GO:0009847">
    <property type="term" value="P:spore germination"/>
    <property type="evidence" value="ECO:0007669"/>
    <property type="project" value="InterPro"/>
</dbReference>
<keyword evidence="3" id="KW-0309">Germination</keyword>
<dbReference type="Pfam" id="PF05504">
    <property type="entry name" value="Spore_GerAC"/>
    <property type="match status" value="1"/>
</dbReference>
<dbReference type="PANTHER" id="PTHR35789:SF1">
    <property type="entry name" value="SPORE GERMINATION PROTEIN B3"/>
    <property type="match status" value="1"/>
</dbReference>
<dbReference type="EMBL" id="QVTE01000040">
    <property type="protein sequence ID" value="RFU67690.1"/>
    <property type="molecule type" value="Genomic_DNA"/>
</dbReference>